<evidence type="ECO:0000256" key="1">
    <source>
        <dbReference type="SAM" id="MobiDB-lite"/>
    </source>
</evidence>
<feature type="compositionally biased region" description="Basic residues" evidence="1">
    <location>
        <begin position="105"/>
        <end position="125"/>
    </location>
</feature>
<reference evidence="2 3" key="1">
    <citation type="submission" date="2020-07" db="EMBL/GenBank/DDBJ databases">
        <title>Comparative genomics of pyrophilous fungi reveals a link between fire events and developmental genes.</title>
        <authorList>
            <consortium name="DOE Joint Genome Institute"/>
            <person name="Steindorff A.S."/>
            <person name="Carver A."/>
            <person name="Calhoun S."/>
            <person name="Stillman K."/>
            <person name="Liu H."/>
            <person name="Lipzen A."/>
            <person name="Pangilinan J."/>
            <person name="Labutti K."/>
            <person name="Bruns T.D."/>
            <person name="Grigoriev I.V."/>
        </authorList>
    </citation>
    <scope>NUCLEOTIDE SEQUENCE [LARGE SCALE GENOMIC DNA]</scope>
    <source>
        <strain evidence="2 3">CBS 144469</strain>
    </source>
</reference>
<keyword evidence="3" id="KW-1185">Reference proteome</keyword>
<dbReference type="Proteomes" id="UP000521943">
    <property type="component" value="Unassembled WGS sequence"/>
</dbReference>
<feature type="region of interest" description="Disordered" evidence="1">
    <location>
        <begin position="98"/>
        <end position="125"/>
    </location>
</feature>
<dbReference type="EMBL" id="JACGCI010000020">
    <property type="protein sequence ID" value="KAF6758106.1"/>
    <property type="molecule type" value="Genomic_DNA"/>
</dbReference>
<sequence length="181" mass="20311">MRRAVANAFAMGLRMPKTRARTCATRSSLATVTAVLNDGLRSGFCLQHHGNTSQTQPVPTSTTLATARVHNAGCNHTLDAHALSPFTALAKRLQAVPTPTPTHRATSRHLSRPPKCRGQRQQRRTRARRAEPVFRYYCDRAWRGWCWKVVLCQKGMLYSVTTPGSAITAAQVNTRRRRRRH</sequence>
<evidence type="ECO:0000313" key="3">
    <source>
        <dbReference type="Proteomes" id="UP000521943"/>
    </source>
</evidence>
<dbReference type="AlphaFoldDB" id="A0A8H6MAK7"/>
<comment type="caution">
    <text evidence="2">The sequence shown here is derived from an EMBL/GenBank/DDBJ whole genome shotgun (WGS) entry which is preliminary data.</text>
</comment>
<name>A0A8H6MAK7_9AGAR</name>
<protein>
    <submittedName>
        <fullName evidence="2">Uncharacterized protein</fullName>
    </submittedName>
</protein>
<organism evidence="2 3">
    <name type="scientific">Ephemerocybe angulata</name>
    <dbReference type="NCBI Taxonomy" id="980116"/>
    <lineage>
        <taxon>Eukaryota</taxon>
        <taxon>Fungi</taxon>
        <taxon>Dikarya</taxon>
        <taxon>Basidiomycota</taxon>
        <taxon>Agaricomycotina</taxon>
        <taxon>Agaricomycetes</taxon>
        <taxon>Agaricomycetidae</taxon>
        <taxon>Agaricales</taxon>
        <taxon>Agaricineae</taxon>
        <taxon>Psathyrellaceae</taxon>
        <taxon>Ephemerocybe</taxon>
    </lineage>
</organism>
<gene>
    <name evidence="2" type="ORF">DFP72DRAFT_212957</name>
</gene>
<accession>A0A8H6MAK7</accession>
<evidence type="ECO:0000313" key="2">
    <source>
        <dbReference type="EMBL" id="KAF6758106.1"/>
    </source>
</evidence>
<proteinExistence type="predicted"/>